<organism evidence="2 3">
    <name type="scientific">Acaryochloris thomasi RCC1774</name>
    <dbReference type="NCBI Taxonomy" id="1764569"/>
    <lineage>
        <taxon>Bacteria</taxon>
        <taxon>Bacillati</taxon>
        <taxon>Cyanobacteriota</taxon>
        <taxon>Cyanophyceae</taxon>
        <taxon>Acaryochloridales</taxon>
        <taxon>Acaryochloridaceae</taxon>
        <taxon>Acaryochloris</taxon>
        <taxon>Acaryochloris thomasi</taxon>
    </lineage>
</organism>
<evidence type="ECO:0000313" key="2">
    <source>
        <dbReference type="EMBL" id="PZD71655.1"/>
    </source>
</evidence>
<keyword evidence="1" id="KW-0812">Transmembrane</keyword>
<dbReference type="Proteomes" id="UP000248857">
    <property type="component" value="Unassembled WGS sequence"/>
</dbReference>
<reference evidence="2 3" key="1">
    <citation type="journal article" date="2018" name="Sci. Rep.">
        <title>A novel species of the marine cyanobacterium Acaryochloris with a unique pigment content and lifestyle.</title>
        <authorList>
            <person name="Partensky F."/>
            <person name="Six C."/>
            <person name="Ratin M."/>
            <person name="Garczarek L."/>
            <person name="Vaulot D."/>
            <person name="Probert I."/>
            <person name="Calteau A."/>
            <person name="Gourvil P."/>
            <person name="Marie D."/>
            <person name="Grebert T."/>
            <person name="Bouchier C."/>
            <person name="Le Panse S."/>
            <person name="Gachenot M."/>
            <person name="Rodriguez F."/>
            <person name="Garrido J.L."/>
        </authorList>
    </citation>
    <scope>NUCLEOTIDE SEQUENCE [LARGE SCALE GENOMIC DNA]</scope>
    <source>
        <strain evidence="2 3">RCC1774</strain>
    </source>
</reference>
<evidence type="ECO:0000313" key="3">
    <source>
        <dbReference type="Proteomes" id="UP000248857"/>
    </source>
</evidence>
<keyword evidence="1" id="KW-0472">Membrane</keyword>
<keyword evidence="1" id="KW-1133">Transmembrane helix</keyword>
<dbReference type="OrthoDB" id="532366at2"/>
<evidence type="ECO:0000256" key="1">
    <source>
        <dbReference type="SAM" id="Phobius"/>
    </source>
</evidence>
<dbReference type="NCBIfam" id="NF038305">
    <property type="entry name" value="HpsJ_fam"/>
    <property type="match status" value="1"/>
</dbReference>
<dbReference type="InterPro" id="IPR047709">
    <property type="entry name" value="HpsJ-like"/>
</dbReference>
<keyword evidence="3" id="KW-1185">Reference proteome</keyword>
<dbReference type="AlphaFoldDB" id="A0A2W1JJI4"/>
<comment type="caution">
    <text evidence="2">The sequence shown here is derived from an EMBL/GenBank/DDBJ whole genome shotgun (WGS) entry which is preliminary data.</text>
</comment>
<sequence length="252" mass="28890">MIPKKKLGGNPFQQKRLPNSSRELQQFYFSVFRAASLFHWVGYGLLLFVGLDLAAIFYPSYFTDPAWEFQTIGQLVERVPVPLLGLLLVFFGERKPRARWEFPILKLLSWITLLAGLIFLLVIPLGITDTLRLDQMAQERVNINTEQQLVRIQQVEELVQQATTPSQLAAIAQRYRVAELDLPSSETEDVEPLRGQFSDALAQRQRVLESNRLIKLTGQRNRLLKQSVKWHIGALIAAILLIGLWKGSRWAR</sequence>
<gene>
    <name evidence="2" type="ORF">C1752_04999</name>
</gene>
<proteinExistence type="predicted"/>
<dbReference type="EMBL" id="PQWO01000015">
    <property type="protein sequence ID" value="PZD71655.1"/>
    <property type="molecule type" value="Genomic_DNA"/>
</dbReference>
<dbReference type="RefSeq" id="WP_110987806.1">
    <property type="nucleotide sequence ID" value="NZ_CAWNWM010000015.1"/>
</dbReference>
<feature type="transmembrane region" description="Helical" evidence="1">
    <location>
        <begin position="104"/>
        <end position="127"/>
    </location>
</feature>
<protein>
    <submittedName>
        <fullName evidence="2">Uncharacterized protein</fullName>
    </submittedName>
</protein>
<feature type="transmembrane region" description="Helical" evidence="1">
    <location>
        <begin position="71"/>
        <end position="92"/>
    </location>
</feature>
<feature type="transmembrane region" description="Helical" evidence="1">
    <location>
        <begin position="37"/>
        <end position="59"/>
    </location>
</feature>
<accession>A0A2W1JJI4</accession>
<feature type="transmembrane region" description="Helical" evidence="1">
    <location>
        <begin position="228"/>
        <end position="245"/>
    </location>
</feature>
<name>A0A2W1JJI4_9CYAN</name>